<dbReference type="InterPro" id="IPR009061">
    <property type="entry name" value="DNA-bd_dom_put_sf"/>
</dbReference>
<dbReference type="Proteomes" id="UP000253817">
    <property type="component" value="Unassembled WGS sequence"/>
</dbReference>
<dbReference type="CDD" id="cd00592">
    <property type="entry name" value="HTH_MerR-like"/>
    <property type="match status" value="1"/>
</dbReference>
<feature type="domain" description="HTH merR-type" evidence="5">
    <location>
        <begin position="1"/>
        <end position="69"/>
    </location>
</feature>
<protein>
    <submittedName>
        <fullName evidence="7">MerR family transcriptional regulator</fullName>
    </submittedName>
</protein>
<evidence type="ECO:0000256" key="1">
    <source>
        <dbReference type="ARBA" id="ARBA00022491"/>
    </source>
</evidence>
<evidence type="ECO:0000313" key="7">
    <source>
        <dbReference type="EMBL" id="RNM41062.1"/>
    </source>
</evidence>
<accession>A0A3N0IXJ3</accession>
<dbReference type="InterPro" id="IPR047057">
    <property type="entry name" value="MerR_fam"/>
</dbReference>
<keyword evidence="2" id="KW-0805">Transcription regulation</keyword>
<reference evidence="7" key="3">
    <citation type="journal article" date="2019" name="Microbiol. Resour. Announc.">
        <title>Draft Genome Sequences of Type Strains of Gordonibacter faecihominis, Paraeggerthella hongkongensis, Parvibacter caecicola,Slackia equolifaciens, Slackia faecicanis, and Slackia isoflavoniconvertens.</title>
        <authorList>
            <person name="Danylec N."/>
            <person name="Stoll D.A."/>
            <person name="Dotsch A."/>
            <person name="Huch M."/>
        </authorList>
    </citation>
    <scope>NUCLEOTIDE SEQUENCE</scope>
    <source>
        <strain evidence="7">DSM 16107</strain>
    </source>
</reference>
<dbReference type="OrthoDB" id="5296483at2"/>
<dbReference type="PROSITE" id="PS50937">
    <property type="entry name" value="HTH_MERR_2"/>
    <property type="match status" value="1"/>
</dbReference>
<organism evidence="7 9">
    <name type="scientific">Eggerthella sinensis</name>
    <dbReference type="NCBI Taxonomy" id="242230"/>
    <lineage>
        <taxon>Bacteria</taxon>
        <taxon>Bacillati</taxon>
        <taxon>Actinomycetota</taxon>
        <taxon>Coriobacteriia</taxon>
        <taxon>Eggerthellales</taxon>
        <taxon>Eggerthellaceae</taxon>
        <taxon>Eggerthella</taxon>
    </lineage>
</organism>
<keyword evidence="3" id="KW-0238">DNA-binding</keyword>
<dbReference type="AlphaFoldDB" id="A0A3N0IXJ3"/>
<dbReference type="PANTHER" id="PTHR30204">
    <property type="entry name" value="REDOX-CYCLING DRUG-SENSING TRANSCRIPTIONAL ACTIVATOR SOXR"/>
    <property type="match status" value="1"/>
</dbReference>
<evidence type="ECO:0000313" key="8">
    <source>
        <dbReference type="Proteomes" id="UP000253817"/>
    </source>
</evidence>
<dbReference type="Gene3D" id="1.10.1660.10">
    <property type="match status" value="1"/>
</dbReference>
<evidence type="ECO:0000259" key="5">
    <source>
        <dbReference type="PROSITE" id="PS50937"/>
    </source>
</evidence>
<comment type="caution">
    <text evidence="7">The sequence shown here is derived from an EMBL/GenBank/DDBJ whole genome shotgun (WGS) entry which is preliminary data.</text>
</comment>
<keyword evidence="4" id="KW-0804">Transcription</keyword>
<sequence>MYKIKEFAAMTGMPASKIRFYEKRGLFRGEREENGYRVFTPEDAFRSNAFRVLLQYGFTIDEAIEMIDAQQGTEAFRASLEEQRTKLQKEADLLRYRMAKLDSALGLIASGDEPDFTLMDAPDQLYVRASRGRDFSISVEHEREITEFYDLLSITSCARIIAKSDLENEQDTVNPDYINVMPVGEAHRLSHIDPAHVNRLCLGKCIRFRRRVTRAESVRKEAFADLMAYLDDHGYTLRGDIILFPTFLNLDGNGSDVETLFVPVR</sequence>
<evidence type="ECO:0000256" key="3">
    <source>
        <dbReference type="ARBA" id="ARBA00023125"/>
    </source>
</evidence>
<dbReference type="RefSeq" id="WP_114546696.1">
    <property type="nucleotide sequence ID" value="NZ_JAQEEH010000103.1"/>
</dbReference>
<dbReference type="GO" id="GO:0003677">
    <property type="term" value="F:DNA binding"/>
    <property type="evidence" value="ECO:0007669"/>
    <property type="project" value="UniProtKB-KW"/>
</dbReference>
<evidence type="ECO:0000313" key="9">
    <source>
        <dbReference type="Proteomes" id="UP000270112"/>
    </source>
</evidence>
<name>A0A3N0IXJ3_9ACTN</name>
<dbReference type="Pfam" id="PF13411">
    <property type="entry name" value="MerR_1"/>
    <property type="match status" value="1"/>
</dbReference>
<evidence type="ECO:0000256" key="2">
    <source>
        <dbReference type="ARBA" id="ARBA00023015"/>
    </source>
</evidence>
<keyword evidence="1" id="KW-0678">Repressor</keyword>
<dbReference type="EMBL" id="PPTT01000017">
    <property type="protein sequence ID" value="RDB68284.1"/>
    <property type="molecule type" value="Genomic_DNA"/>
</dbReference>
<keyword evidence="8" id="KW-1185">Reference proteome</keyword>
<dbReference type="InterPro" id="IPR000551">
    <property type="entry name" value="MerR-type_HTH_dom"/>
</dbReference>
<dbReference type="SUPFAM" id="SSF46955">
    <property type="entry name" value="Putative DNA-binding domain"/>
    <property type="match status" value="1"/>
</dbReference>
<evidence type="ECO:0000256" key="4">
    <source>
        <dbReference type="ARBA" id="ARBA00023163"/>
    </source>
</evidence>
<dbReference type="GO" id="GO:0003700">
    <property type="term" value="F:DNA-binding transcription factor activity"/>
    <property type="evidence" value="ECO:0007669"/>
    <property type="project" value="InterPro"/>
</dbReference>
<dbReference type="SMART" id="SM00422">
    <property type="entry name" value="HTH_MERR"/>
    <property type="match status" value="1"/>
</dbReference>
<dbReference type="PANTHER" id="PTHR30204:SF69">
    <property type="entry name" value="MERR-FAMILY TRANSCRIPTIONAL REGULATOR"/>
    <property type="match status" value="1"/>
</dbReference>
<evidence type="ECO:0000313" key="6">
    <source>
        <dbReference type="EMBL" id="RDB68284.1"/>
    </source>
</evidence>
<reference evidence="9" key="2">
    <citation type="submission" date="2018-05" db="EMBL/GenBank/DDBJ databases">
        <title>Genome Sequencing of selected type strains of the family Eggerthellaceae.</title>
        <authorList>
            <person name="Danylec N."/>
            <person name="Stoll D.A."/>
            <person name="Doetsch A."/>
            <person name="Huch M."/>
        </authorList>
    </citation>
    <scope>NUCLEOTIDE SEQUENCE [LARGE SCALE GENOMIC DNA]</scope>
    <source>
        <strain evidence="9">DSM 16107</strain>
    </source>
</reference>
<gene>
    <name evidence="6" type="ORF">C1876_10595</name>
    <name evidence="7" type="ORF">DMP09_11480</name>
</gene>
<proteinExistence type="predicted"/>
<dbReference type="Proteomes" id="UP000270112">
    <property type="component" value="Unassembled WGS sequence"/>
</dbReference>
<dbReference type="EMBL" id="QICC01000051">
    <property type="protein sequence ID" value="RNM41062.1"/>
    <property type="molecule type" value="Genomic_DNA"/>
</dbReference>
<reference evidence="6 8" key="1">
    <citation type="journal article" date="2018" name="Elife">
        <title>Discovery and characterization of a prevalent human gut bacterial enzyme sufficient for the inactivation of a family of plant toxins.</title>
        <authorList>
            <person name="Koppel N."/>
            <person name="Bisanz J.E."/>
            <person name="Pandelia M.E."/>
            <person name="Turnbaugh P.J."/>
            <person name="Balskus E.P."/>
        </authorList>
    </citation>
    <scope>NUCLEOTIDE SEQUENCE [LARGE SCALE GENOMIC DNA]</scope>
    <source>
        <strain evidence="6 8">DSM 16107</strain>
    </source>
</reference>